<accession>A0A6A4V8H2</accession>
<dbReference type="OrthoDB" id="7950296at2759"/>
<dbReference type="Pfam" id="PF00059">
    <property type="entry name" value="Lectin_C"/>
    <property type="match status" value="1"/>
</dbReference>
<dbReference type="Proteomes" id="UP000440578">
    <property type="component" value="Unassembled WGS sequence"/>
</dbReference>
<dbReference type="Gene3D" id="3.10.100.10">
    <property type="entry name" value="Mannose-Binding Protein A, subunit A"/>
    <property type="match status" value="2"/>
</dbReference>
<proteinExistence type="predicted"/>
<evidence type="ECO:0000259" key="2">
    <source>
        <dbReference type="PROSITE" id="PS50041"/>
    </source>
</evidence>
<comment type="caution">
    <text evidence="4">The sequence shown here is derived from an EMBL/GenBank/DDBJ whole genome shotgun (WGS) entry which is preliminary data.</text>
</comment>
<dbReference type="PANTHER" id="PTHR45710:SF26">
    <property type="entry name" value="RH26557P"/>
    <property type="match status" value="1"/>
</dbReference>
<dbReference type="PANTHER" id="PTHR45710">
    <property type="entry name" value="C-TYPE LECTIN DOMAIN-CONTAINING PROTEIN 180"/>
    <property type="match status" value="1"/>
</dbReference>
<keyword evidence="1" id="KW-0732">Signal</keyword>
<feature type="signal peptide" evidence="1">
    <location>
        <begin position="1"/>
        <end position="20"/>
    </location>
</feature>
<evidence type="ECO:0000313" key="3">
    <source>
        <dbReference type="EMBL" id="KAF0289238.1"/>
    </source>
</evidence>
<organism evidence="4 5">
    <name type="scientific">Amphibalanus amphitrite</name>
    <name type="common">Striped barnacle</name>
    <name type="synonym">Balanus amphitrite</name>
    <dbReference type="NCBI Taxonomy" id="1232801"/>
    <lineage>
        <taxon>Eukaryota</taxon>
        <taxon>Metazoa</taxon>
        <taxon>Ecdysozoa</taxon>
        <taxon>Arthropoda</taxon>
        <taxon>Crustacea</taxon>
        <taxon>Multicrustacea</taxon>
        <taxon>Cirripedia</taxon>
        <taxon>Thoracica</taxon>
        <taxon>Thoracicalcarea</taxon>
        <taxon>Balanomorpha</taxon>
        <taxon>Balanoidea</taxon>
        <taxon>Balanidae</taxon>
        <taxon>Amphibalaninae</taxon>
        <taxon>Amphibalanus</taxon>
    </lineage>
</organism>
<dbReference type="InterPro" id="IPR001304">
    <property type="entry name" value="C-type_lectin-like"/>
</dbReference>
<reference evidence="4 5" key="1">
    <citation type="submission" date="2019-07" db="EMBL/GenBank/DDBJ databases">
        <title>Draft genome assembly of a fouling barnacle, Amphibalanus amphitrite (Darwin, 1854): The first reference genome for Thecostraca.</title>
        <authorList>
            <person name="Kim W."/>
        </authorList>
    </citation>
    <scope>NUCLEOTIDE SEQUENCE [LARGE SCALE GENOMIC DNA]</scope>
    <source>
        <strain evidence="4">SNU_AA5</strain>
        <tissue evidence="4">Soma without cirri and trophi</tissue>
    </source>
</reference>
<dbReference type="InterPro" id="IPR016186">
    <property type="entry name" value="C-type_lectin-like/link_sf"/>
</dbReference>
<dbReference type="SUPFAM" id="SSF56436">
    <property type="entry name" value="C-type lectin-like"/>
    <property type="match status" value="2"/>
</dbReference>
<evidence type="ECO:0000313" key="5">
    <source>
        <dbReference type="Proteomes" id="UP000440578"/>
    </source>
</evidence>
<dbReference type="PROSITE" id="PS50041">
    <property type="entry name" value="C_TYPE_LECTIN_2"/>
    <property type="match status" value="1"/>
</dbReference>
<feature type="domain" description="C-type lectin" evidence="2">
    <location>
        <begin position="89"/>
        <end position="204"/>
    </location>
</feature>
<protein>
    <submittedName>
        <fullName evidence="4">Snaclec A11</fullName>
    </submittedName>
</protein>
<dbReference type="CDD" id="cd00037">
    <property type="entry name" value="CLECT"/>
    <property type="match status" value="1"/>
</dbReference>
<evidence type="ECO:0000313" key="4">
    <source>
        <dbReference type="EMBL" id="KAF0290886.1"/>
    </source>
</evidence>
<feature type="chain" id="PRO_5033526050" evidence="1">
    <location>
        <begin position="21"/>
        <end position="315"/>
    </location>
</feature>
<keyword evidence="5" id="KW-1185">Reference proteome</keyword>
<dbReference type="EMBL" id="VIIS01001923">
    <property type="protein sequence ID" value="KAF0290886.1"/>
    <property type="molecule type" value="Genomic_DNA"/>
</dbReference>
<evidence type="ECO:0000256" key="1">
    <source>
        <dbReference type="SAM" id="SignalP"/>
    </source>
</evidence>
<gene>
    <name evidence="4" type="primary">SLAB_0</name>
    <name evidence="3" type="synonym">SLAB_1</name>
    <name evidence="4" type="ORF">FJT64_010919</name>
    <name evidence="3" type="ORF">FJT64_012457</name>
</gene>
<name>A0A6A4V8H2_AMPAM</name>
<dbReference type="InterPro" id="IPR050828">
    <property type="entry name" value="C-type_lectin/matrix_domain"/>
</dbReference>
<dbReference type="InterPro" id="IPR016187">
    <property type="entry name" value="CTDL_fold"/>
</dbReference>
<dbReference type="AlphaFoldDB" id="A0A6A4V8H2"/>
<dbReference type="EMBL" id="VIIS01002046">
    <property type="protein sequence ID" value="KAF0289238.1"/>
    <property type="molecule type" value="Genomic_DNA"/>
</dbReference>
<dbReference type="SMART" id="SM00034">
    <property type="entry name" value="CLECT"/>
    <property type="match status" value="2"/>
</dbReference>
<sequence>MSALRVAAAVVCCCTLLVAGTYIRQASEPTAEPPAVSRVACAAACDRQAGCGGFNASAARGCRLLKLADADTAEYRRALWPCPSGWSHFRRLCYQYVGGAHLSWTDAQAACQERAAGAQLAVPETRGELTFLQHNPARRSGTAYIGLAVDGSTFTRLDGSVSHLAPELVATADNPGCVHLRGSFRTENFGAQRCSDTLSGYVCQLQERCWFRRPCPSGFTAVLGNCYSYQSTAADWTAAARLCQELLPGAELAVLETHLWHILQTQFAAGVQQWSLHVRPADGSASCAAFSASGEGGVSCATELPFFCRLAARNC</sequence>